<dbReference type="GO" id="GO:0032259">
    <property type="term" value="P:methylation"/>
    <property type="evidence" value="ECO:0007669"/>
    <property type="project" value="UniProtKB-KW"/>
</dbReference>
<gene>
    <name evidence="8" type="ORF">BSQ50_12190</name>
</gene>
<evidence type="ECO:0000256" key="5">
    <source>
        <dbReference type="ARBA" id="ARBA00022691"/>
    </source>
</evidence>
<dbReference type="GO" id="GO:0009307">
    <property type="term" value="P:DNA restriction-modification system"/>
    <property type="evidence" value="ECO:0007669"/>
    <property type="project" value="UniProtKB-KW"/>
</dbReference>
<keyword evidence="9" id="KW-1185">Reference proteome</keyword>
<dbReference type="GO" id="GO:0015667">
    <property type="term" value="F:site-specific DNA-methyltransferase (cytosine-N4-specific) activity"/>
    <property type="evidence" value="ECO:0007669"/>
    <property type="project" value="UniProtKB-EC"/>
</dbReference>
<keyword evidence="3" id="KW-0489">Methyltransferase</keyword>
<evidence type="ECO:0000256" key="2">
    <source>
        <dbReference type="ARBA" id="ARBA00012185"/>
    </source>
</evidence>
<comment type="similarity">
    <text evidence="1">Belongs to the N(4)/N(6)-methyltransferase family. N(4) subfamily.</text>
</comment>
<keyword evidence="4" id="KW-0808">Transferase</keyword>
<dbReference type="PROSITE" id="PS00093">
    <property type="entry name" value="N4_MTASE"/>
    <property type="match status" value="1"/>
</dbReference>
<keyword evidence="8" id="KW-0614">Plasmid</keyword>
<dbReference type="KEGG" id="lng:BSQ50_12190"/>
<dbReference type="GO" id="GO:0003677">
    <property type="term" value="F:DNA binding"/>
    <property type="evidence" value="ECO:0007669"/>
    <property type="project" value="InterPro"/>
</dbReference>
<evidence type="ECO:0000313" key="8">
    <source>
        <dbReference type="EMBL" id="AUJ33415.1"/>
    </source>
</evidence>
<accession>A0A3Q8CGR8</accession>
<evidence type="ECO:0000256" key="7">
    <source>
        <dbReference type="ARBA" id="ARBA00049120"/>
    </source>
</evidence>
<reference evidence="8 9" key="1">
    <citation type="submission" date="2016-11" db="EMBL/GenBank/DDBJ databases">
        <title>Interaction between Lactobacillus species and yeast in water kefir.</title>
        <authorList>
            <person name="Behr J."/>
            <person name="Xu D."/>
            <person name="Vogel R.F."/>
        </authorList>
    </citation>
    <scope>NUCLEOTIDE SEQUENCE [LARGE SCALE GENOMIC DNA]</scope>
    <source>
        <strain evidence="8 9">TMW 1.1827</strain>
        <plasmid evidence="9">pl11827-3</plasmid>
    </source>
</reference>
<evidence type="ECO:0000313" key="9">
    <source>
        <dbReference type="Proteomes" id="UP000324497"/>
    </source>
</evidence>
<protein>
    <recommendedName>
        <fullName evidence="2">site-specific DNA-methyltransferase (cytosine-N(4)-specific)</fullName>
        <ecNumber evidence="2">2.1.1.113</ecNumber>
    </recommendedName>
</protein>
<evidence type="ECO:0000256" key="4">
    <source>
        <dbReference type="ARBA" id="ARBA00022679"/>
    </source>
</evidence>
<keyword evidence="5" id="KW-0949">S-adenosyl-L-methionine</keyword>
<dbReference type="EC" id="2.1.1.113" evidence="2"/>
<proteinExistence type="inferred from homology"/>
<dbReference type="EMBL" id="CP018183">
    <property type="protein sequence ID" value="AUJ33415.1"/>
    <property type="molecule type" value="Genomic_DNA"/>
</dbReference>
<sequence>MNELKKQIESKTDFLDFKSENTNYATHNYHDYPATMIPQLPKLFIESVKKFQNISSIYDPFVGSGTTLVESRLHGIDSVGVDLNPLAILMANVKTTLIDNQLLENEKTSLFLNIKKEKSLFLEGKSELNLPNFKNINYWFKNYVIIDLQIIKNQILKIKDNEIKNFFLVAFSVTTRFVSNTRNNEFKMYRISPDKLGDWHPDVFEKFKMITERNIKYNRNSPNMSGNVKTIWGSSAHTPEIKNNSFDMLITSPPYGDSKTTVAYGQFSRTSLQWLDLNELPANIVPKLDSTLLGGKLKTKELIQTKSPKLNQLLSEIAAIDPKRALEVSQFYQDLFSTLKEIKRVMKPNSYQFWVTANRTVKGINLTTNDIITELYDSLGVKKIAQFDRNIPNKRMPSKNSPTNVKGKVVSTMTKENIVIYKTL</sequence>
<dbReference type="InterPro" id="IPR029063">
    <property type="entry name" value="SAM-dependent_MTases_sf"/>
</dbReference>
<dbReference type="SUPFAM" id="SSF53335">
    <property type="entry name" value="S-adenosyl-L-methionine-dependent methyltransferases"/>
    <property type="match status" value="2"/>
</dbReference>
<evidence type="ECO:0000256" key="1">
    <source>
        <dbReference type="ARBA" id="ARBA00010203"/>
    </source>
</evidence>
<keyword evidence="6" id="KW-0680">Restriction system</keyword>
<dbReference type="InterPro" id="IPR017985">
    <property type="entry name" value="MeTrfase_CN4_CS"/>
</dbReference>
<dbReference type="Gene3D" id="3.40.50.150">
    <property type="entry name" value="Vaccinia Virus protein VP39"/>
    <property type="match status" value="2"/>
</dbReference>
<name>A0A3Q8CGR8_9LACO</name>
<organism evidence="8 9">
    <name type="scientific">Liquorilactobacillus nagelii</name>
    <dbReference type="NCBI Taxonomy" id="82688"/>
    <lineage>
        <taxon>Bacteria</taxon>
        <taxon>Bacillati</taxon>
        <taxon>Bacillota</taxon>
        <taxon>Bacilli</taxon>
        <taxon>Lactobacillales</taxon>
        <taxon>Lactobacillaceae</taxon>
        <taxon>Liquorilactobacillus</taxon>
    </lineage>
</organism>
<dbReference type="Proteomes" id="UP000324497">
    <property type="component" value="Plasmid pL11827-3"/>
</dbReference>
<dbReference type="REBASE" id="292015">
    <property type="entry name" value="M.Lna11827ORF12190P"/>
</dbReference>
<comment type="catalytic activity">
    <reaction evidence="7">
        <text>a 2'-deoxycytidine in DNA + S-adenosyl-L-methionine = an N(4)-methyl-2'-deoxycytidine in DNA + S-adenosyl-L-homocysteine + H(+)</text>
        <dbReference type="Rhea" id="RHEA:16857"/>
        <dbReference type="Rhea" id="RHEA-COMP:11369"/>
        <dbReference type="Rhea" id="RHEA-COMP:13674"/>
        <dbReference type="ChEBI" id="CHEBI:15378"/>
        <dbReference type="ChEBI" id="CHEBI:57856"/>
        <dbReference type="ChEBI" id="CHEBI:59789"/>
        <dbReference type="ChEBI" id="CHEBI:85452"/>
        <dbReference type="ChEBI" id="CHEBI:137933"/>
        <dbReference type="EC" id="2.1.1.113"/>
    </reaction>
</comment>
<evidence type="ECO:0000256" key="3">
    <source>
        <dbReference type="ARBA" id="ARBA00022603"/>
    </source>
</evidence>
<evidence type="ECO:0000256" key="6">
    <source>
        <dbReference type="ARBA" id="ARBA00022747"/>
    </source>
</evidence>
<dbReference type="AlphaFoldDB" id="A0A3Q8CGR8"/>
<geneLocation type="plasmid" evidence="9">
    <name>pl11827-3</name>
</geneLocation>